<dbReference type="Proteomes" id="UP001168821">
    <property type="component" value="Unassembled WGS sequence"/>
</dbReference>
<sequence>MNVWKLTIKRNILMLRIVGLWPKRNEILKLNLYTFYAIISTQLYLSCHTFFQLMQMYFVDDLEALISTIVASCSELLASIKAIYFLINAKLLKQLMDKLNTESFQPRTSEELALVEPELYVWQVMYLVFSLSGYMTIALFTFFPILDHSVYDYQLPFPAWYPFNFKVSPVYEIVYFYQAISTWYLGVAHVNMDLLMAALMLFAGVQCDILCHRLKNLTELSKESDNEITECIKHHQKIISFTKECNTFVNMMVLGQFCSGLTSQALCMFELSVVGFMSNEFYSYLFYVGAVTVQIFLYCWFGNEIELKVSHVY</sequence>
<dbReference type="EMBL" id="JALNTZ010000002">
    <property type="protein sequence ID" value="KAJ3663354.1"/>
    <property type="molecule type" value="Genomic_DNA"/>
</dbReference>
<comment type="caution">
    <text evidence="11">The sequence shown here is derived from an EMBL/GenBank/DDBJ whole genome shotgun (WGS) entry which is preliminary data.</text>
</comment>
<protein>
    <recommendedName>
        <fullName evidence="13">7tm 6 domain containing protein</fullName>
    </recommendedName>
</protein>
<comment type="subcellular location">
    <subcellularLocation>
        <location evidence="1">Cell membrane</location>
        <topology evidence="1">Multi-pass membrane protein</topology>
    </subcellularLocation>
</comment>
<evidence type="ECO:0000256" key="10">
    <source>
        <dbReference type="SAM" id="Phobius"/>
    </source>
</evidence>
<dbReference type="PANTHER" id="PTHR21137">
    <property type="entry name" value="ODORANT RECEPTOR"/>
    <property type="match status" value="1"/>
</dbReference>
<evidence type="ECO:0000256" key="2">
    <source>
        <dbReference type="ARBA" id="ARBA00022475"/>
    </source>
</evidence>
<evidence type="ECO:0000256" key="8">
    <source>
        <dbReference type="ARBA" id="ARBA00023170"/>
    </source>
</evidence>
<keyword evidence="5" id="KW-0552">Olfaction</keyword>
<evidence type="ECO:0000256" key="4">
    <source>
        <dbReference type="ARBA" id="ARBA00022692"/>
    </source>
</evidence>
<evidence type="ECO:0000256" key="1">
    <source>
        <dbReference type="ARBA" id="ARBA00004651"/>
    </source>
</evidence>
<feature type="transmembrane region" description="Helical" evidence="10">
    <location>
        <begin position="124"/>
        <end position="146"/>
    </location>
</feature>
<dbReference type="GO" id="GO:0005549">
    <property type="term" value="F:odorant binding"/>
    <property type="evidence" value="ECO:0007669"/>
    <property type="project" value="InterPro"/>
</dbReference>
<keyword evidence="9" id="KW-0807">Transducer</keyword>
<feature type="transmembrane region" description="Helical" evidence="10">
    <location>
        <begin position="64"/>
        <end position="87"/>
    </location>
</feature>
<feature type="transmembrane region" description="Helical" evidence="10">
    <location>
        <begin position="281"/>
        <end position="301"/>
    </location>
</feature>
<reference evidence="11" key="1">
    <citation type="journal article" date="2023" name="G3 (Bethesda)">
        <title>Whole genome assemblies of Zophobas morio and Tenebrio molitor.</title>
        <authorList>
            <person name="Kaur S."/>
            <person name="Stinson S.A."/>
            <person name="diCenzo G.C."/>
        </authorList>
    </citation>
    <scope>NUCLEOTIDE SEQUENCE</scope>
    <source>
        <strain evidence="11">QUZm001</strain>
    </source>
</reference>
<dbReference type="AlphaFoldDB" id="A0AA38MPK2"/>
<keyword evidence="6 10" id="KW-1133">Transmembrane helix</keyword>
<dbReference type="Pfam" id="PF02949">
    <property type="entry name" value="7tm_6"/>
    <property type="match status" value="1"/>
</dbReference>
<name>A0AA38MPK2_9CUCU</name>
<evidence type="ECO:0000256" key="6">
    <source>
        <dbReference type="ARBA" id="ARBA00022989"/>
    </source>
</evidence>
<keyword evidence="2" id="KW-1003">Cell membrane</keyword>
<evidence type="ECO:0000313" key="12">
    <source>
        <dbReference type="Proteomes" id="UP001168821"/>
    </source>
</evidence>
<evidence type="ECO:0000256" key="7">
    <source>
        <dbReference type="ARBA" id="ARBA00023136"/>
    </source>
</evidence>
<keyword evidence="8" id="KW-0675">Receptor</keyword>
<evidence type="ECO:0008006" key="13">
    <source>
        <dbReference type="Google" id="ProtNLM"/>
    </source>
</evidence>
<feature type="transmembrane region" description="Helical" evidence="10">
    <location>
        <begin position="33"/>
        <end position="58"/>
    </location>
</feature>
<dbReference type="PANTHER" id="PTHR21137:SF35">
    <property type="entry name" value="ODORANT RECEPTOR 19A-RELATED"/>
    <property type="match status" value="1"/>
</dbReference>
<keyword evidence="4 10" id="KW-0812">Transmembrane</keyword>
<feature type="transmembrane region" description="Helical" evidence="10">
    <location>
        <begin position="183"/>
        <end position="205"/>
    </location>
</feature>
<keyword evidence="12" id="KW-1185">Reference proteome</keyword>
<evidence type="ECO:0000313" key="11">
    <source>
        <dbReference type="EMBL" id="KAJ3663354.1"/>
    </source>
</evidence>
<evidence type="ECO:0000256" key="3">
    <source>
        <dbReference type="ARBA" id="ARBA00022606"/>
    </source>
</evidence>
<dbReference type="GO" id="GO:0005886">
    <property type="term" value="C:plasma membrane"/>
    <property type="evidence" value="ECO:0007669"/>
    <property type="project" value="UniProtKB-SubCell"/>
</dbReference>
<dbReference type="InterPro" id="IPR004117">
    <property type="entry name" value="7tm6_olfct_rcpt"/>
</dbReference>
<dbReference type="GO" id="GO:0007165">
    <property type="term" value="P:signal transduction"/>
    <property type="evidence" value="ECO:0007669"/>
    <property type="project" value="UniProtKB-KW"/>
</dbReference>
<proteinExistence type="predicted"/>
<dbReference type="GO" id="GO:0004984">
    <property type="term" value="F:olfactory receptor activity"/>
    <property type="evidence" value="ECO:0007669"/>
    <property type="project" value="InterPro"/>
</dbReference>
<feature type="transmembrane region" description="Helical" evidence="10">
    <location>
        <begin position="253"/>
        <end position="275"/>
    </location>
</feature>
<evidence type="ECO:0000256" key="5">
    <source>
        <dbReference type="ARBA" id="ARBA00022725"/>
    </source>
</evidence>
<keyword evidence="3" id="KW-0716">Sensory transduction</keyword>
<evidence type="ECO:0000256" key="9">
    <source>
        <dbReference type="ARBA" id="ARBA00023224"/>
    </source>
</evidence>
<organism evidence="11 12">
    <name type="scientific">Zophobas morio</name>
    <dbReference type="NCBI Taxonomy" id="2755281"/>
    <lineage>
        <taxon>Eukaryota</taxon>
        <taxon>Metazoa</taxon>
        <taxon>Ecdysozoa</taxon>
        <taxon>Arthropoda</taxon>
        <taxon>Hexapoda</taxon>
        <taxon>Insecta</taxon>
        <taxon>Pterygota</taxon>
        <taxon>Neoptera</taxon>
        <taxon>Endopterygota</taxon>
        <taxon>Coleoptera</taxon>
        <taxon>Polyphaga</taxon>
        <taxon>Cucujiformia</taxon>
        <taxon>Tenebrionidae</taxon>
        <taxon>Zophobas</taxon>
    </lineage>
</organism>
<keyword evidence="7 10" id="KW-0472">Membrane</keyword>
<gene>
    <name evidence="11" type="ORF">Zmor_007640</name>
</gene>
<accession>A0AA38MPK2</accession>